<dbReference type="eggNOG" id="ENOG50327GJ">
    <property type="taxonomic scope" value="Bacteria"/>
</dbReference>
<reference evidence="2" key="1">
    <citation type="submission" date="2009-12" db="EMBL/GenBank/DDBJ databases">
        <authorList>
            <person name="Weinstock G."/>
            <person name="Sodergren E."/>
            <person name="Clifton S."/>
            <person name="Fulton L."/>
            <person name="Fulton B."/>
            <person name="Courtney L."/>
            <person name="Fronick C."/>
            <person name="Harrison M."/>
            <person name="Strong C."/>
            <person name="Farmer C."/>
            <person name="Delahaunty K."/>
            <person name="Markovic C."/>
            <person name="Hall O."/>
            <person name="Minx P."/>
            <person name="Tomlinson C."/>
            <person name="Mitreva M."/>
            <person name="Nelson J."/>
            <person name="Hou S."/>
            <person name="Wollam A."/>
            <person name="Pepin K.H."/>
            <person name="Johnson M."/>
            <person name="Bhonagiri V."/>
            <person name="Nash W.E."/>
            <person name="Warren W."/>
            <person name="Chinwalla A."/>
            <person name="Mardis E.R."/>
            <person name="Wilson R.K."/>
        </authorList>
    </citation>
    <scope>NUCLEOTIDE SEQUENCE [LARGE SCALE GENOMIC DNA]</scope>
    <source>
        <strain evidence="2">DSM 15176</strain>
    </source>
</reference>
<evidence type="ECO:0008006" key="4">
    <source>
        <dbReference type="Google" id="ProtNLM"/>
    </source>
</evidence>
<comment type="caution">
    <text evidence="2">The sequence shown here is derived from an EMBL/GenBank/DDBJ whole genome shotgun (WGS) entry which is preliminary data.</text>
</comment>
<dbReference type="STRING" id="411471.SUBVAR_06545"/>
<feature type="transmembrane region" description="Helical" evidence="1">
    <location>
        <begin position="33"/>
        <end position="54"/>
    </location>
</feature>
<accession>D1PQ77</accession>
<dbReference type="Proteomes" id="UP000003438">
    <property type="component" value="Unassembled WGS sequence"/>
</dbReference>
<dbReference type="EMBL" id="ACBY02000033">
    <property type="protein sequence ID" value="EFB75130.1"/>
    <property type="molecule type" value="Genomic_DNA"/>
</dbReference>
<organism evidence="2 3">
    <name type="scientific">Subdoligranulum variabile DSM 15176</name>
    <dbReference type="NCBI Taxonomy" id="411471"/>
    <lineage>
        <taxon>Bacteria</taxon>
        <taxon>Bacillati</taxon>
        <taxon>Bacillota</taxon>
        <taxon>Clostridia</taxon>
        <taxon>Eubacteriales</taxon>
        <taxon>Oscillospiraceae</taxon>
        <taxon>Subdoligranulum</taxon>
    </lineage>
</organism>
<dbReference type="AlphaFoldDB" id="D1PQ77"/>
<keyword evidence="1" id="KW-0472">Membrane</keyword>
<dbReference type="RefSeq" id="WP_007047907.1">
    <property type="nucleotide sequence ID" value="NZ_GG704770.1"/>
</dbReference>
<proteinExistence type="predicted"/>
<name>D1PQ77_9FIRM</name>
<feature type="transmembrane region" description="Helical" evidence="1">
    <location>
        <begin position="218"/>
        <end position="234"/>
    </location>
</feature>
<feature type="transmembrane region" description="Helical" evidence="1">
    <location>
        <begin position="100"/>
        <end position="119"/>
    </location>
</feature>
<dbReference type="Pfam" id="PF19554">
    <property type="entry name" value="DUF6077"/>
    <property type="match status" value="1"/>
</dbReference>
<keyword evidence="1" id="KW-0812">Transmembrane</keyword>
<dbReference type="HOGENOM" id="CLU_054341_0_0_9"/>
<feature type="transmembrane region" description="Helical" evidence="1">
    <location>
        <begin position="254"/>
        <end position="271"/>
    </location>
</feature>
<evidence type="ECO:0000256" key="1">
    <source>
        <dbReference type="SAM" id="Phobius"/>
    </source>
</evidence>
<evidence type="ECO:0000313" key="2">
    <source>
        <dbReference type="EMBL" id="EFB75130.1"/>
    </source>
</evidence>
<sequence>MLTILRTCAALAFALGFLPAGLGRLALPGQRPALRYLCGFSMSLVLFEILMLIFHATGSSFRVMVALWCLACGLGALAGFRKSGRLPRPGPFRRPDWGEVLLAVVVLLAVAVLTLNTVFNTTYKNWDDQTYCANAVATWQTDAINRYTFYSGAWVQPFYLIKYIVAGWPNYSAMLAVLSGVHAAILFRTILPLFEIPAAFGLVWLLLRHFFPQSRKKALLGLLYYLLFVLLVSEKMTGVCSEWWLVVNCWTGKSLSFHLVTPAVLWLLFELESQTEAARRRPYWIALFFVSAACCTIAATMFMILPIELGIWGIFYLWRTRRWGEIRNFCLCVAPAVVCALATL</sequence>
<gene>
    <name evidence="2" type="ORF">SUBVAR_06545</name>
</gene>
<feature type="transmembrane region" description="Helical" evidence="1">
    <location>
        <begin position="61"/>
        <end position="80"/>
    </location>
</feature>
<feature type="transmembrane region" description="Helical" evidence="1">
    <location>
        <begin position="283"/>
        <end position="306"/>
    </location>
</feature>
<dbReference type="InterPro" id="IPR045723">
    <property type="entry name" value="DUF6077"/>
</dbReference>
<evidence type="ECO:0000313" key="3">
    <source>
        <dbReference type="Proteomes" id="UP000003438"/>
    </source>
</evidence>
<feature type="transmembrane region" description="Helical" evidence="1">
    <location>
        <begin position="185"/>
        <end position="206"/>
    </location>
</feature>
<feature type="transmembrane region" description="Helical" evidence="1">
    <location>
        <begin position="147"/>
        <end position="165"/>
    </location>
</feature>
<keyword evidence="1" id="KW-1133">Transmembrane helix</keyword>
<protein>
    <recommendedName>
        <fullName evidence="4">Tat pathway signal sequence domain protein</fullName>
    </recommendedName>
</protein>
<keyword evidence="3" id="KW-1185">Reference proteome</keyword>